<dbReference type="PANTHER" id="PTHR15239:SF6">
    <property type="entry name" value="RIBOSOME QUALITY CONTROL COMPLEX SUBUNIT NEMF"/>
    <property type="match status" value="1"/>
</dbReference>
<evidence type="ECO:0000256" key="1">
    <source>
        <dbReference type="SAM" id="MobiDB-lite"/>
    </source>
</evidence>
<reference evidence="3" key="1">
    <citation type="submission" date="2021-01" db="EMBL/GenBank/DDBJ databases">
        <authorList>
            <person name="Corre E."/>
            <person name="Pelletier E."/>
            <person name="Niang G."/>
            <person name="Scheremetjew M."/>
            <person name="Finn R."/>
            <person name="Kale V."/>
            <person name="Holt S."/>
            <person name="Cochrane G."/>
            <person name="Meng A."/>
            <person name="Brown T."/>
            <person name="Cohen L."/>
        </authorList>
    </citation>
    <scope>NUCLEOTIDE SEQUENCE</scope>
    <source>
        <strain evidence="3">379</strain>
    </source>
</reference>
<gene>
    <name evidence="3" type="ORF">EHUX00137_LOCUS29648</name>
</gene>
<dbReference type="Pfam" id="PF11923">
    <property type="entry name" value="NFACT-C"/>
    <property type="match status" value="1"/>
</dbReference>
<evidence type="ECO:0000259" key="2">
    <source>
        <dbReference type="Pfam" id="PF11923"/>
    </source>
</evidence>
<dbReference type="GO" id="GO:1990116">
    <property type="term" value="P:ribosome-associated ubiquitin-dependent protein catabolic process"/>
    <property type="evidence" value="ECO:0007669"/>
    <property type="project" value="TreeGrafter"/>
</dbReference>
<feature type="region of interest" description="Disordered" evidence="1">
    <location>
        <begin position="1"/>
        <end position="30"/>
    </location>
</feature>
<name>A0A7S3SZH6_EMIHU</name>
<dbReference type="GO" id="GO:0072344">
    <property type="term" value="P:rescue of stalled ribosome"/>
    <property type="evidence" value="ECO:0007669"/>
    <property type="project" value="TreeGrafter"/>
</dbReference>
<feature type="domain" description="NFACT protein C-terminal" evidence="2">
    <location>
        <begin position="69"/>
        <end position="160"/>
    </location>
</feature>
<sequence length="185" mass="19338">MASRPAESSRNFREQAETARKERQSAGAGAIAVADKAAPASFDAAGAAELRSLLEEPSIQELDEGQRAALAQHDALTALPAEGDSLLYAVPVCAPYSALSAYRFRVKLTPGSQKKGKAAKQAVGIFCGGAGGASERERELMRAIKDDELVRQMISNVKLVAPSAATAALKTERKAKAKAKADAKG</sequence>
<organism evidence="3">
    <name type="scientific">Emiliania huxleyi</name>
    <name type="common">Coccolithophore</name>
    <name type="synonym">Pontosphaera huxleyi</name>
    <dbReference type="NCBI Taxonomy" id="2903"/>
    <lineage>
        <taxon>Eukaryota</taxon>
        <taxon>Haptista</taxon>
        <taxon>Haptophyta</taxon>
        <taxon>Prymnesiophyceae</taxon>
        <taxon>Isochrysidales</taxon>
        <taxon>Noelaerhabdaceae</taxon>
        <taxon>Emiliania</taxon>
    </lineage>
</organism>
<dbReference type="GO" id="GO:0000049">
    <property type="term" value="F:tRNA binding"/>
    <property type="evidence" value="ECO:0007669"/>
    <property type="project" value="TreeGrafter"/>
</dbReference>
<proteinExistence type="predicted"/>
<dbReference type="GO" id="GO:1990112">
    <property type="term" value="C:RQC complex"/>
    <property type="evidence" value="ECO:0007669"/>
    <property type="project" value="TreeGrafter"/>
</dbReference>
<dbReference type="InterPro" id="IPR051608">
    <property type="entry name" value="RQC_Subunit_NEMF"/>
</dbReference>
<dbReference type="GO" id="GO:0043023">
    <property type="term" value="F:ribosomal large subunit binding"/>
    <property type="evidence" value="ECO:0007669"/>
    <property type="project" value="TreeGrafter"/>
</dbReference>
<dbReference type="InterPro" id="IPR021846">
    <property type="entry name" value="NFACT-C"/>
</dbReference>
<dbReference type="PANTHER" id="PTHR15239">
    <property type="entry name" value="NUCLEAR EXPORT MEDIATOR FACTOR NEMF"/>
    <property type="match status" value="1"/>
</dbReference>
<feature type="compositionally biased region" description="Basic and acidic residues" evidence="1">
    <location>
        <begin position="10"/>
        <end position="24"/>
    </location>
</feature>
<dbReference type="AlphaFoldDB" id="A0A7S3SZH6"/>
<accession>A0A7S3SZH6</accession>
<dbReference type="EMBL" id="HBIR01037962">
    <property type="protein sequence ID" value="CAE0569508.1"/>
    <property type="molecule type" value="Transcribed_RNA"/>
</dbReference>
<evidence type="ECO:0000313" key="3">
    <source>
        <dbReference type="EMBL" id="CAE0569508.1"/>
    </source>
</evidence>
<protein>
    <recommendedName>
        <fullName evidence="2">NFACT protein C-terminal domain-containing protein</fullName>
    </recommendedName>
</protein>